<reference evidence="1" key="1">
    <citation type="submission" date="2020-05" db="EMBL/GenBank/DDBJ databases">
        <authorList>
            <person name="Chiriac C."/>
            <person name="Salcher M."/>
            <person name="Ghai R."/>
            <person name="Kavagutti S V."/>
        </authorList>
    </citation>
    <scope>NUCLEOTIDE SEQUENCE</scope>
</reference>
<dbReference type="EMBL" id="LR797257">
    <property type="protein sequence ID" value="CAB4198318.1"/>
    <property type="molecule type" value="Genomic_DNA"/>
</dbReference>
<dbReference type="Gene3D" id="2.60.40.10">
    <property type="entry name" value="Immunoglobulins"/>
    <property type="match status" value="1"/>
</dbReference>
<gene>
    <name evidence="1" type="ORF">UFOVP1311_71</name>
</gene>
<organism evidence="1">
    <name type="scientific">uncultured Caudovirales phage</name>
    <dbReference type="NCBI Taxonomy" id="2100421"/>
    <lineage>
        <taxon>Viruses</taxon>
        <taxon>Duplodnaviria</taxon>
        <taxon>Heunggongvirae</taxon>
        <taxon>Uroviricota</taxon>
        <taxon>Caudoviricetes</taxon>
        <taxon>Peduoviridae</taxon>
        <taxon>Maltschvirus</taxon>
        <taxon>Maltschvirus maltsch</taxon>
    </lineage>
</organism>
<proteinExistence type="predicted"/>
<evidence type="ECO:0000313" key="1">
    <source>
        <dbReference type="EMBL" id="CAB4198318.1"/>
    </source>
</evidence>
<dbReference type="InterPro" id="IPR013783">
    <property type="entry name" value="Ig-like_fold"/>
</dbReference>
<sequence>MSYSQINLDSNIVLSWAYPNTGGVVVSDINDVVSTDDSHTITLPSSLVVSVGTTLLFNNVGSHDFTILYNDGSALTNVIIPGEINQLYLVDSSTAKGVWRVIPFGGGTSGIITFSTESSNNALTITNPTVTPPSGNIVFKIAETLNNLNSLISQVSSGFLLVDKTTPALTFSTCSLASGSNIQIDNPDGQNGSPVIRLNNALTNIDSLEIGSSLRIFLNTILAPTLNGDINLSTSGTGEVFLNNVGVDVSGNITNVNNLTVSGSITSPAAASAQCFFFDNNNVTNNITLQSNYNIASVTGGNGAYTITFTNPFPDGNYTVLLSLCRGTESIAPFTAFFRSRSATSVMIYTVDTLGNLITAGDGVSVVIFGS</sequence>
<protein>
    <submittedName>
        <fullName evidence="1">Uncharacterized protein</fullName>
    </submittedName>
</protein>
<accession>A0A6J5RXW8</accession>
<name>A0A6J5RXW8_9CAUD</name>